<gene>
    <name evidence="15" type="primary">kvaP</name>
    <name evidence="15" type="ORF">GCM10007894_11800</name>
</gene>
<dbReference type="RefSeq" id="WP_095497236.1">
    <property type="nucleotide sequence ID" value="NZ_BSPO01000002.1"/>
</dbReference>
<dbReference type="SUPFAM" id="SSF81324">
    <property type="entry name" value="Voltage-gated potassium channels"/>
    <property type="match status" value="1"/>
</dbReference>
<dbReference type="Proteomes" id="UP001157439">
    <property type="component" value="Unassembled WGS sequence"/>
</dbReference>
<feature type="transmembrane region" description="Helical" evidence="13">
    <location>
        <begin position="188"/>
        <end position="213"/>
    </location>
</feature>
<name>A0AA37TMS5_9GAMM</name>
<dbReference type="Pfam" id="PF00520">
    <property type="entry name" value="Ion_trans"/>
    <property type="match status" value="1"/>
</dbReference>
<dbReference type="InterPro" id="IPR028325">
    <property type="entry name" value="VG_K_chnl"/>
</dbReference>
<keyword evidence="5" id="KW-0631">Potassium channel</keyword>
<evidence type="ECO:0000259" key="14">
    <source>
        <dbReference type="Pfam" id="PF00520"/>
    </source>
</evidence>
<dbReference type="GO" id="GO:0001508">
    <property type="term" value="P:action potential"/>
    <property type="evidence" value="ECO:0007669"/>
    <property type="project" value="TreeGrafter"/>
</dbReference>
<dbReference type="GO" id="GO:0008076">
    <property type="term" value="C:voltage-gated potassium channel complex"/>
    <property type="evidence" value="ECO:0007669"/>
    <property type="project" value="InterPro"/>
</dbReference>
<evidence type="ECO:0000313" key="15">
    <source>
        <dbReference type="EMBL" id="GLS83203.1"/>
    </source>
</evidence>
<feature type="transmembrane region" description="Helical" evidence="13">
    <location>
        <begin position="127"/>
        <end position="148"/>
    </location>
</feature>
<keyword evidence="12" id="KW-0175">Coiled coil</keyword>
<dbReference type="EMBL" id="BSPO01000002">
    <property type="protein sequence ID" value="GLS83203.1"/>
    <property type="molecule type" value="Genomic_DNA"/>
</dbReference>
<reference evidence="15 16" key="1">
    <citation type="journal article" date="2014" name="Int. J. Syst. Evol. Microbiol.">
        <title>Complete genome sequence of Corynebacterium casei LMG S-19264T (=DSM 44701T), isolated from a smear-ripened cheese.</title>
        <authorList>
            <consortium name="US DOE Joint Genome Institute (JGI-PGF)"/>
            <person name="Walter F."/>
            <person name="Albersmeier A."/>
            <person name="Kalinowski J."/>
            <person name="Ruckert C."/>
        </authorList>
    </citation>
    <scope>NUCLEOTIDE SEQUENCE [LARGE SCALE GENOMIC DNA]</scope>
    <source>
        <strain evidence="15 16">NBRC 112785</strain>
    </source>
</reference>
<comment type="subcellular location">
    <subcellularLocation>
        <location evidence="1">Membrane</location>
        <topology evidence="1">Multi-pass membrane protein</topology>
    </subcellularLocation>
</comment>
<dbReference type="Gene3D" id="1.20.5.110">
    <property type="match status" value="1"/>
</dbReference>
<proteinExistence type="predicted"/>
<keyword evidence="16" id="KW-1185">Reference proteome</keyword>
<protein>
    <submittedName>
        <fullName evidence="15">Ion transporter</fullName>
    </submittedName>
</protein>
<accession>A0AA37TMS5</accession>
<keyword evidence="6" id="KW-0851">Voltage-gated channel</keyword>
<comment type="caution">
    <text evidence="15">The sequence shown here is derived from an EMBL/GenBank/DDBJ whole genome shotgun (WGS) entry which is preliminary data.</text>
</comment>
<dbReference type="GO" id="GO:0005249">
    <property type="term" value="F:voltage-gated potassium channel activity"/>
    <property type="evidence" value="ECO:0007669"/>
    <property type="project" value="InterPro"/>
</dbReference>
<evidence type="ECO:0000256" key="11">
    <source>
        <dbReference type="ARBA" id="ARBA00023303"/>
    </source>
</evidence>
<evidence type="ECO:0000256" key="13">
    <source>
        <dbReference type="SAM" id="Phobius"/>
    </source>
</evidence>
<keyword evidence="3" id="KW-0633">Potassium transport</keyword>
<evidence type="ECO:0000256" key="9">
    <source>
        <dbReference type="ARBA" id="ARBA00023065"/>
    </source>
</evidence>
<feature type="transmembrane region" description="Helical" evidence="13">
    <location>
        <begin position="46"/>
        <end position="67"/>
    </location>
</feature>
<evidence type="ECO:0000256" key="2">
    <source>
        <dbReference type="ARBA" id="ARBA00022448"/>
    </source>
</evidence>
<dbReference type="Gene3D" id="1.20.120.350">
    <property type="entry name" value="Voltage-gated potassium channels. Chain C"/>
    <property type="match status" value="1"/>
</dbReference>
<dbReference type="Gene3D" id="1.10.287.70">
    <property type="match status" value="1"/>
</dbReference>
<feature type="domain" description="Ion transport" evidence="14">
    <location>
        <begin position="20"/>
        <end position="214"/>
    </location>
</feature>
<evidence type="ECO:0000256" key="4">
    <source>
        <dbReference type="ARBA" id="ARBA00022692"/>
    </source>
</evidence>
<keyword evidence="9" id="KW-0406">Ion transport</keyword>
<keyword evidence="4 13" id="KW-0812">Transmembrane</keyword>
<sequence length="274" mass="30734">MAGTQHPKVEFQLTPVEIAMMVLSVIAVVVVWTMTFHDIGVETYRLLFYIDTGICIIFQAKFFGGLFRSSDKMTYIKRNWIDCVASIPAIEQLRFARIFQILRVIRLIRMSRSILVPLIRQRAQTSIMGLMLATLVLVSFSSILILLIEGGNPASNINTAEEALWWAFVTISTVGYGDYYPSTSAGRILGGLVIIGGVGFFGVVSGYVASLFVHPDQEESINAYEERTNAKLQSLLEELQTNQQAMQQNQTNMESNQADIQAQLNEIKQLLQRK</sequence>
<evidence type="ECO:0000256" key="1">
    <source>
        <dbReference type="ARBA" id="ARBA00004141"/>
    </source>
</evidence>
<evidence type="ECO:0000256" key="7">
    <source>
        <dbReference type="ARBA" id="ARBA00022958"/>
    </source>
</evidence>
<keyword evidence="11" id="KW-0407">Ion channel</keyword>
<evidence type="ECO:0000256" key="6">
    <source>
        <dbReference type="ARBA" id="ARBA00022882"/>
    </source>
</evidence>
<dbReference type="InterPro" id="IPR027359">
    <property type="entry name" value="Volt_channel_dom_sf"/>
</dbReference>
<keyword evidence="7" id="KW-0630">Potassium</keyword>
<evidence type="ECO:0000256" key="5">
    <source>
        <dbReference type="ARBA" id="ARBA00022826"/>
    </source>
</evidence>
<keyword evidence="2" id="KW-0813">Transport</keyword>
<dbReference type="PANTHER" id="PTHR11537">
    <property type="entry name" value="VOLTAGE-GATED POTASSIUM CHANNEL"/>
    <property type="match status" value="1"/>
</dbReference>
<organism evidence="15 16">
    <name type="scientific">Paraferrimonas haliotis</name>
    <dbReference type="NCBI Taxonomy" id="2013866"/>
    <lineage>
        <taxon>Bacteria</taxon>
        <taxon>Pseudomonadati</taxon>
        <taxon>Pseudomonadota</taxon>
        <taxon>Gammaproteobacteria</taxon>
        <taxon>Alteromonadales</taxon>
        <taxon>Ferrimonadaceae</taxon>
        <taxon>Paraferrimonas</taxon>
    </lineage>
</organism>
<dbReference type="PRINTS" id="PR00169">
    <property type="entry name" value="KCHANNEL"/>
</dbReference>
<evidence type="ECO:0000256" key="3">
    <source>
        <dbReference type="ARBA" id="ARBA00022538"/>
    </source>
</evidence>
<evidence type="ECO:0000256" key="8">
    <source>
        <dbReference type="ARBA" id="ARBA00022989"/>
    </source>
</evidence>
<evidence type="ECO:0000313" key="16">
    <source>
        <dbReference type="Proteomes" id="UP001157439"/>
    </source>
</evidence>
<dbReference type="AlphaFoldDB" id="A0AA37TMS5"/>
<feature type="coiled-coil region" evidence="12">
    <location>
        <begin position="222"/>
        <end position="273"/>
    </location>
</feature>
<keyword evidence="10 13" id="KW-0472">Membrane</keyword>
<keyword evidence="8 13" id="KW-1133">Transmembrane helix</keyword>
<feature type="transmembrane region" description="Helical" evidence="13">
    <location>
        <begin position="12"/>
        <end position="34"/>
    </location>
</feature>
<evidence type="ECO:0000256" key="12">
    <source>
        <dbReference type="SAM" id="Coils"/>
    </source>
</evidence>
<dbReference type="PANTHER" id="PTHR11537:SF254">
    <property type="entry name" value="POTASSIUM VOLTAGE-GATED CHANNEL PROTEIN SHAB"/>
    <property type="match status" value="1"/>
</dbReference>
<dbReference type="InterPro" id="IPR005821">
    <property type="entry name" value="Ion_trans_dom"/>
</dbReference>
<evidence type="ECO:0000256" key="10">
    <source>
        <dbReference type="ARBA" id="ARBA00023136"/>
    </source>
</evidence>
<feature type="transmembrane region" description="Helical" evidence="13">
    <location>
        <begin position="163"/>
        <end position="181"/>
    </location>
</feature>